<protein>
    <submittedName>
        <fullName evidence="1">Uncharacterized protein</fullName>
    </submittedName>
</protein>
<comment type="caution">
    <text evidence="1">The sequence shown here is derived from an EMBL/GenBank/DDBJ whole genome shotgun (WGS) entry which is preliminary data.</text>
</comment>
<proteinExistence type="predicted"/>
<evidence type="ECO:0000313" key="1">
    <source>
        <dbReference type="EMBL" id="KAJ3592824.1"/>
    </source>
</evidence>
<accession>A0A9Q0IBT2</accession>
<organism evidence="1 2">
    <name type="scientific">Muraenolepis orangiensis</name>
    <name type="common">Patagonian moray cod</name>
    <dbReference type="NCBI Taxonomy" id="630683"/>
    <lineage>
        <taxon>Eukaryota</taxon>
        <taxon>Metazoa</taxon>
        <taxon>Chordata</taxon>
        <taxon>Craniata</taxon>
        <taxon>Vertebrata</taxon>
        <taxon>Euteleostomi</taxon>
        <taxon>Actinopterygii</taxon>
        <taxon>Neopterygii</taxon>
        <taxon>Teleostei</taxon>
        <taxon>Neoteleostei</taxon>
        <taxon>Acanthomorphata</taxon>
        <taxon>Zeiogadaria</taxon>
        <taxon>Gadariae</taxon>
        <taxon>Gadiformes</taxon>
        <taxon>Muraenolepidoidei</taxon>
        <taxon>Muraenolepididae</taxon>
        <taxon>Muraenolepis</taxon>
    </lineage>
</organism>
<name>A0A9Q0IBT2_9TELE</name>
<reference evidence="1" key="1">
    <citation type="submission" date="2022-07" db="EMBL/GenBank/DDBJ databases">
        <title>Chromosome-level genome of Muraenolepis orangiensis.</title>
        <authorList>
            <person name="Kim J."/>
        </authorList>
    </citation>
    <scope>NUCLEOTIDE SEQUENCE</scope>
    <source>
        <strain evidence="1">KU_S4_2022</strain>
        <tissue evidence="1">Muscle</tissue>
    </source>
</reference>
<evidence type="ECO:0000313" key="2">
    <source>
        <dbReference type="Proteomes" id="UP001148018"/>
    </source>
</evidence>
<dbReference type="EMBL" id="JANIIK010000112">
    <property type="protein sequence ID" value="KAJ3592824.1"/>
    <property type="molecule type" value="Genomic_DNA"/>
</dbReference>
<dbReference type="AlphaFoldDB" id="A0A9Q0IBT2"/>
<sequence length="69" mass="7962">MSLSSDEPEPGHSSHVGERMLLLELITETWFSWSTKRQIFSDSVWDRAESLFRAAVHQTSTRHTNPPHL</sequence>
<gene>
    <name evidence="1" type="ORF">NHX12_005163</name>
</gene>
<dbReference type="Proteomes" id="UP001148018">
    <property type="component" value="Unassembled WGS sequence"/>
</dbReference>
<keyword evidence="2" id="KW-1185">Reference proteome</keyword>